<dbReference type="PANTHER" id="PTHR23084:SF263">
    <property type="entry name" value="MORN REPEAT-CONTAINING PROTEIN 1"/>
    <property type="match status" value="1"/>
</dbReference>
<dbReference type="SUPFAM" id="SSF82185">
    <property type="entry name" value="Histone H3 K4-specific methyltransferase SET7/9 N-terminal domain"/>
    <property type="match status" value="1"/>
</dbReference>
<feature type="region of interest" description="Disordered" evidence="2">
    <location>
        <begin position="88"/>
        <end position="119"/>
    </location>
</feature>
<dbReference type="STRING" id="1257118.L8GZ30"/>
<name>L8GZ30_ACACF</name>
<dbReference type="Proteomes" id="UP000011083">
    <property type="component" value="Unassembled WGS sequence"/>
</dbReference>
<feature type="compositionally biased region" description="Basic and acidic residues" evidence="2">
    <location>
        <begin position="88"/>
        <end position="106"/>
    </location>
</feature>
<evidence type="ECO:0000256" key="2">
    <source>
        <dbReference type="SAM" id="MobiDB-lite"/>
    </source>
</evidence>
<sequence>MLGAVLLLRRGGEDEYEDYHDDYSCEDDSEPTAPPLLHQARFETRPDGATFTGDKFNGQRHGFGTYCFPAYDPRLSYEGGWKHNREHRQGALDDREGSRHEGDWAHGLRHGPGQATSARGEVTQGVLVSDKLHGRAKCVLANGCEAHGDFVCDKREGMWMLVSPPHSGAMTVMSLWQDNHFDKFAGAIPVPTTTQISSLLDATLVWADHLQAINGSYTAYQPTHM</sequence>
<dbReference type="RefSeq" id="XP_004340217.1">
    <property type="nucleotide sequence ID" value="XM_004340169.1"/>
</dbReference>
<keyword evidence="4" id="KW-1185">Reference proteome</keyword>
<dbReference type="Pfam" id="PF02493">
    <property type="entry name" value="MORN"/>
    <property type="match status" value="4"/>
</dbReference>
<gene>
    <name evidence="3" type="ORF">ACA1_369290</name>
</gene>
<dbReference type="PANTHER" id="PTHR23084">
    <property type="entry name" value="PHOSPHATIDYLINOSITOL-4-PHOSPHATE 5-KINASE RELATED"/>
    <property type="match status" value="1"/>
</dbReference>
<dbReference type="KEGG" id="acan:ACA1_369290"/>
<reference evidence="3 4" key="1">
    <citation type="journal article" date="2013" name="Genome Biol.">
        <title>Genome of Acanthamoeba castellanii highlights extensive lateral gene transfer and early evolution of tyrosine kinase signaling.</title>
        <authorList>
            <person name="Clarke M."/>
            <person name="Lohan A.J."/>
            <person name="Liu B."/>
            <person name="Lagkouvardos I."/>
            <person name="Roy S."/>
            <person name="Zafar N."/>
            <person name="Bertelli C."/>
            <person name="Schilde C."/>
            <person name="Kianianmomeni A."/>
            <person name="Burglin T.R."/>
            <person name="Frech C."/>
            <person name="Turcotte B."/>
            <person name="Kopec K.O."/>
            <person name="Synnott J.M."/>
            <person name="Choo C."/>
            <person name="Paponov I."/>
            <person name="Finkler A."/>
            <person name="Soon Heng Tan C."/>
            <person name="Hutchins A.P."/>
            <person name="Weinmeier T."/>
            <person name="Rattei T."/>
            <person name="Chu J.S."/>
            <person name="Gimenez G."/>
            <person name="Irimia M."/>
            <person name="Rigden D.J."/>
            <person name="Fitzpatrick D.A."/>
            <person name="Lorenzo-Morales J."/>
            <person name="Bateman A."/>
            <person name="Chiu C.H."/>
            <person name="Tang P."/>
            <person name="Hegemann P."/>
            <person name="Fromm H."/>
            <person name="Raoult D."/>
            <person name="Greub G."/>
            <person name="Miranda-Saavedra D."/>
            <person name="Chen N."/>
            <person name="Nash P."/>
            <person name="Ginger M.L."/>
            <person name="Horn M."/>
            <person name="Schaap P."/>
            <person name="Caler L."/>
            <person name="Loftus B."/>
        </authorList>
    </citation>
    <scope>NUCLEOTIDE SEQUENCE [LARGE SCALE GENOMIC DNA]</scope>
    <source>
        <strain evidence="3 4">Neff</strain>
    </source>
</reference>
<evidence type="ECO:0000256" key="1">
    <source>
        <dbReference type="ARBA" id="ARBA00022737"/>
    </source>
</evidence>
<keyword evidence="1" id="KW-0677">Repeat</keyword>
<dbReference type="InterPro" id="IPR003409">
    <property type="entry name" value="MORN"/>
</dbReference>
<dbReference type="AlphaFoldDB" id="L8GZ30"/>
<proteinExistence type="predicted"/>
<dbReference type="Gene3D" id="2.20.110.10">
    <property type="entry name" value="Histone H3 K4-specific methyltransferase SET7/9 N-terminal domain"/>
    <property type="match status" value="1"/>
</dbReference>
<organism evidence="3 4">
    <name type="scientific">Acanthamoeba castellanii (strain ATCC 30010 / Neff)</name>
    <dbReference type="NCBI Taxonomy" id="1257118"/>
    <lineage>
        <taxon>Eukaryota</taxon>
        <taxon>Amoebozoa</taxon>
        <taxon>Discosea</taxon>
        <taxon>Longamoebia</taxon>
        <taxon>Centramoebida</taxon>
        <taxon>Acanthamoebidae</taxon>
        <taxon>Acanthamoeba</taxon>
    </lineage>
</organism>
<evidence type="ECO:0000313" key="3">
    <source>
        <dbReference type="EMBL" id="ELR18197.1"/>
    </source>
</evidence>
<evidence type="ECO:0000313" key="4">
    <source>
        <dbReference type="Proteomes" id="UP000011083"/>
    </source>
</evidence>
<dbReference type="GeneID" id="14918858"/>
<accession>L8GZ30</accession>
<dbReference type="VEuPathDB" id="AmoebaDB:ACA1_369290"/>
<dbReference type="EMBL" id="KB007960">
    <property type="protein sequence ID" value="ELR18197.1"/>
    <property type="molecule type" value="Genomic_DNA"/>
</dbReference>
<protein>
    <submittedName>
        <fullName evidence="3">MORN repeat-containing protein</fullName>
    </submittedName>
</protein>